<dbReference type="InterPro" id="IPR000571">
    <property type="entry name" value="Znf_CCCH"/>
</dbReference>
<dbReference type="AlphaFoldDB" id="A0A915N4T1"/>
<evidence type="ECO:0000313" key="7">
    <source>
        <dbReference type="Proteomes" id="UP000887561"/>
    </source>
</evidence>
<reference evidence="8" key="1">
    <citation type="submission" date="2022-11" db="UniProtKB">
        <authorList>
            <consortium name="WormBaseParasite"/>
        </authorList>
    </citation>
    <scope>IDENTIFICATION</scope>
</reference>
<evidence type="ECO:0000256" key="3">
    <source>
        <dbReference type="ARBA" id="ARBA00022833"/>
    </source>
</evidence>
<dbReference type="Proteomes" id="UP000887561">
    <property type="component" value="Unplaced"/>
</dbReference>
<evidence type="ECO:0000256" key="5">
    <source>
        <dbReference type="SAM" id="MobiDB-lite"/>
    </source>
</evidence>
<dbReference type="SUPFAM" id="SSF90229">
    <property type="entry name" value="CCCH zinc finger"/>
    <property type="match status" value="1"/>
</dbReference>
<keyword evidence="3 4" id="KW-0862">Zinc</keyword>
<evidence type="ECO:0000256" key="2">
    <source>
        <dbReference type="ARBA" id="ARBA00022771"/>
    </source>
</evidence>
<evidence type="ECO:0000256" key="4">
    <source>
        <dbReference type="PROSITE-ProRule" id="PRU00723"/>
    </source>
</evidence>
<evidence type="ECO:0000313" key="8">
    <source>
        <dbReference type="WBParaSite" id="scaffold711_cov152.g1649"/>
    </source>
</evidence>
<name>A0A915N4T1_MELJA</name>
<evidence type="ECO:0000256" key="1">
    <source>
        <dbReference type="ARBA" id="ARBA00022723"/>
    </source>
</evidence>
<accession>A0A915N4T1</accession>
<dbReference type="InterPro" id="IPR036855">
    <property type="entry name" value="Znf_CCCH_sf"/>
</dbReference>
<keyword evidence="1 4" id="KW-0479">Metal-binding</keyword>
<feature type="domain" description="C3H1-type" evidence="6">
    <location>
        <begin position="21"/>
        <end position="44"/>
    </location>
</feature>
<organism evidence="7 8">
    <name type="scientific">Meloidogyne javanica</name>
    <name type="common">Root-knot nematode worm</name>
    <dbReference type="NCBI Taxonomy" id="6303"/>
    <lineage>
        <taxon>Eukaryota</taxon>
        <taxon>Metazoa</taxon>
        <taxon>Ecdysozoa</taxon>
        <taxon>Nematoda</taxon>
        <taxon>Chromadorea</taxon>
        <taxon>Rhabditida</taxon>
        <taxon>Tylenchina</taxon>
        <taxon>Tylenchomorpha</taxon>
        <taxon>Tylenchoidea</taxon>
        <taxon>Meloidogynidae</taxon>
        <taxon>Meloidogyninae</taxon>
        <taxon>Meloidogyne</taxon>
        <taxon>Meloidogyne incognita group</taxon>
    </lineage>
</organism>
<feature type="zinc finger region" description="C3H1-type" evidence="4">
    <location>
        <begin position="21"/>
        <end position="44"/>
    </location>
</feature>
<keyword evidence="7" id="KW-1185">Reference proteome</keyword>
<dbReference type="GO" id="GO:0008270">
    <property type="term" value="F:zinc ion binding"/>
    <property type="evidence" value="ECO:0007669"/>
    <property type="project" value="UniProtKB-KW"/>
</dbReference>
<feature type="region of interest" description="Disordered" evidence="5">
    <location>
        <begin position="102"/>
        <end position="128"/>
    </location>
</feature>
<keyword evidence="2 4" id="KW-0863">Zinc-finger</keyword>
<dbReference type="WBParaSite" id="scaffold711_cov152.g1649">
    <property type="protein sequence ID" value="scaffold711_cov152.g1649"/>
    <property type="gene ID" value="scaffold711_cov152.g1649"/>
</dbReference>
<dbReference type="PROSITE" id="PS50103">
    <property type="entry name" value="ZF_C3H1"/>
    <property type="match status" value="1"/>
</dbReference>
<proteinExistence type="predicted"/>
<sequence>MFSLTGDEFNMNPKFCAVVRQCVFYEKYGGCKFGKDCFYAHNDEMTLGVRNAMQMAQAMGRGGIGGGVEIRFDERSRGYYSTAKPKNFIGRENEVKMVRISESEKHRGEKHHNKNDDDSASNENNSGYGKFDRYGHHGGYAGGRFMGRGGRTFGGGIVGRRGFIGGMGRGRFGGSRGAFRGTM</sequence>
<protein>
    <submittedName>
        <fullName evidence="8">C3H1-type domain-containing protein</fullName>
    </submittedName>
</protein>
<evidence type="ECO:0000259" key="6">
    <source>
        <dbReference type="PROSITE" id="PS50103"/>
    </source>
</evidence>